<dbReference type="RefSeq" id="WP_166284196.1">
    <property type="nucleotide sequence ID" value="NZ_JAANNP010000048.1"/>
</dbReference>
<dbReference type="Gene3D" id="2.60.120.260">
    <property type="entry name" value="Galactose-binding domain-like"/>
    <property type="match status" value="1"/>
</dbReference>
<evidence type="ECO:0000259" key="1">
    <source>
        <dbReference type="Pfam" id="PF03422"/>
    </source>
</evidence>
<dbReference type="CDD" id="cd04084">
    <property type="entry name" value="CBM6_xylanase-like"/>
    <property type="match status" value="1"/>
</dbReference>
<dbReference type="EMBL" id="JAANNP010000048">
    <property type="protein sequence ID" value="NHC15703.1"/>
    <property type="molecule type" value="Genomic_DNA"/>
</dbReference>
<gene>
    <name evidence="2" type="ORF">G9H71_18125</name>
</gene>
<dbReference type="SUPFAM" id="SSF49785">
    <property type="entry name" value="Galactose-binding domain-like"/>
    <property type="match status" value="1"/>
</dbReference>
<proteinExistence type="predicted"/>
<dbReference type="InterPro" id="IPR005084">
    <property type="entry name" value="CBM6"/>
</dbReference>
<protein>
    <submittedName>
        <fullName evidence="2">Carbohydrate-binding protein</fullName>
    </submittedName>
</protein>
<dbReference type="InterPro" id="IPR008979">
    <property type="entry name" value="Galactose-bd-like_sf"/>
</dbReference>
<keyword evidence="3" id="KW-1185">Reference proteome</keyword>
<evidence type="ECO:0000313" key="2">
    <source>
        <dbReference type="EMBL" id="NHC15703.1"/>
    </source>
</evidence>
<accession>A0ABX0GXK0</accession>
<name>A0ABX0GXK0_9ACTN</name>
<feature type="non-terminal residue" evidence="2">
    <location>
        <position position="1"/>
    </location>
</feature>
<sequence length="105" mass="10660">LNFANMTAVDLRVSGGSAALAGTVRANIEVRLGSPTGTLAATLPVLNAPNGNYNTQRVALPASLTGAGAQQVYLVFRATGAAGQPTGNLFNLNWMSFVGQGVTTP</sequence>
<dbReference type="Pfam" id="PF03422">
    <property type="entry name" value="CBM_6"/>
    <property type="match status" value="1"/>
</dbReference>
<reference evidence="2 3" key="1">
    <citation type="submission" date="2020-03" db="EMBL/GenBank/DDBJ databases">
        <title>Two novel Motilibacter sp.</title>
        <authorList>
            <person name="Liu S."/>
        </authorList>
    </citation>
    <scope>NUCLEOTIDE SEQUENCE [LARGE SCALE GENOMIC DNA]</scope>
    <source>
        <strain evidence="2 3">E257</strain>
    </source>
</reference>
<dbReference type="Proteomes" id="UP000800981">
    <property type="component" value="Unassembled WGS sequence"/>
</dbReference>
<comment type="caution">
    <text evidence="2">The sequence shown here is derived from an EMBL/GenBank/DDBJ whole genome shotgun (WGS) entry which is preliminary data.</text>
</comment>
<evidence type="ECO:0000313" key="3">
    <source>
        <dbReference type="Proteomes" id="UP000800981"/>
    </source>
</evidence>
<organism evidence="2 3">
    <name type="scientific">Motilibacter deserti</name>
    <dbReference type="NCBI Taxonomy" id="2714956"/>
    <lineage>
        <taxon>Bacteria</taxon>
        <taxon>Bacillati</taxon>
        <taxon>Actinomycetota</taxon>
        <taxon>Actinomycetes</taxon>
        <taxon>Motilibacterales</taxon>
        <taxon>Motilibacteraceae</taxon>
        <taxon>Motilibacter</taxon>
    </lineage>
</organism>
<feature type="domain" description="CBM6" evidence="1">
    <location>
        <begin position="10"/>
        <end position="98"/>
    </location>
</feature>